<dbReference type="AlphaFoldDB" id="A0A9Q8WF50"/>
<protein>
    <submittedName>
        <fullName evidence="1">Uncharacterized protein</fullName>
    </submittedName>
</protein>
<name>A0A9Q8WF50_9PEZI</name>
<reference evidence="1" key="1">
    <citation type="journal article" date="2021" name="Mol. Plant Microbe Interact.">
        <title>Complete Genome Sequence of the Plant-Pathogenic Fungus Colletotrichum lupini.</title>
        <authorList>
            <person name="Baroncelli R."/>
            <person name="Pensec F."/>
            <person name="Da Lio D."/>
            <person name="Boufleur T."/>
            <person name="Vicente I."/>
            <person name="Sarrocco S."/>
            <person name="Picot A."/>
            <person name="Baraldi E."/>
            <person name="Sukno S."/>
            <person name="Thon M."/>
            <person name="Le Floch G."/>
        </authorList>
    </citation>
    <scope>NUCLEOTIDE SEQUENCE</scope>
    <source>
        <strain evidence="1">IMI 504893</strain>
    </source>
</reference>
<dbReference type="RefSeq" id="XP_049141976.1">
    <property type="nucleotide sequence ID" value="XM_049284833.1"/>
</dbReference>
<proteinExistence type="predicted"/>
<accession>A0A9Q8WF50</accession>
<keyword evidence="2" id="KW-1185">Reference proteome</keyword>
<dbReference type="Proteomes" id="UP000830671">
    <property type="component" value="Chromosome 3"/>
</dbReference>
<gene>
    <name evidence="1" type="ORF">CLUP02_05828</name>
</gene>
<dbReference type="KEGG" id="clup:CLUP02_05828"/>
<evidence type="ECO:0000313" key="2">
    <source>
        <dbReference type="Proteomes" id="UP000830671"/>
    </source>
</evidence>
<evidence type="ECO:0000313" key="1">
    <source>
        <dbReference type="EMBL" id="UQC80345.1"/>
    </source>
</evidence>
<organism evidence="1 2">
    <name type="scientific">Colletotrichum lupini</name>
    <dbReference type="NCBI Taxonomy" id="145971"/>
    <lineage>
        <taxon>Eukaryota</taxon>
        <taxon>Fungi</taxon>
        <taxon>Dikarya</taxon>
        <taxon>Ascomycota</taxon>
        <taxon>Pezizomycotina</taxon>
        <taxon>Sordariomycetes</taxon>
        <taxon>Hypocreomycetidae</taxon>
        <taxon>Glomerellales</taxon>
        <taxon>Glomerellaceae</taxon>
        <taxon>Colletotrichum</taxon>
        <taxon>Colletotrichum acutatum species complex</taxon>
    </lineage>
</organism>
<dbReference type="GeneID" id="73339843"/>
<dbReference type="EMBL" id="CP019475">
    <property type="protein sequence ID" value="UQC80345.1"/>
    <property type="molecule type" value="Genomic_DNA"/>
</dbReference>
<feature type="non-terminal residue" evidence="1">
    <location>
        <position position="1"/>
    </location>
</feature>
<sequence>RITFTPPSRHIAFIGDYTQISNFRVFYDFSKHPFGGISTQQQDQQRIGKVSHACHYHHIEVHSLQVEWTLLRSAQHPFPSTGASTGSVNAARTVFWLCAATITASRGSVAA</sequence>